<sequence>MHRHAQGHGSHGAKTAGGVADWQALEVQLNRTRIMLQEILVHLQEVLKNLRTARNGGPTVAGRPGAEQARNASARDSRFRSQATPGAGASDRFSRTQTQGPAASASAGTSERSRFKARAPFETKGPTTAGAAGNGQTAGTAQQRAAGFGQPAGDDKARTTTAGTSRPGQATFRATAGPTSAQRERPRPESTFRAKAAGPDPAAGRAAGQQSRTTAGSAQGASRGAAGSTQGASRGANGSAQGASRSSNGSAQGTTQGTFRASAQGAAAGASRPHARPRPERPADSFRQDNERQHRARETARKNGMNLKCAYDILCINYPCTVDEIKNAYRSMARLHHPDLGGDEEAMKDVNVAYELAMRFSAGRRTATAWAV</sequence>
<feature type="compositionally biased region" description="Polar residues" evidence="1">
    <location>
        <begin position="159"/>
        <end position="168"/>
    </location>
</feature>
<feature type="compositionally biased region" description="Basic and acidic residues" evidence="1">
    <location>
        <begin position="182"/>
        <end position="192"/>
    </location>
</feature>
<feature type="compositionally biased region" description="Basic and acidic residues" evidence="1">
    <location>
        <begin position="277"/>
        <end position="299"/>
    </location>
</feature>
<dbReference type="SMART" id="SM00271">
    <property type="entry name" value="DnaJ"/>
    <property type="match status" value="1"/>
</dbReference>
<dbReference type="EMBL" id="WVUD01000019">
    <property type="protein sequence ID" value="MYL83749.1"/>
    <property type="molecule type" value="Genomic_DNA"/>
</dbReference>
<reference evidence="3 4" key="1">
    <citation type="submission" date="2020-01" db="EMBL/GenBank/DDBJ databases">
        <title>Genome sequence of Desulfovibrio aerotolerans DSM 16695(T).</title>
        <authorList>
            <person name="Karnachuk O."/>
            <person name="Avakyan M."/>
            <person name="Mardanov A."/>
            <person name="Kadnikov V."/>
            <person name="Ravin N."/>
        </authorList>
    </citation>
    <scope>NUCLEOTIDE SEQUENCE [LARGE SCALE GENOMIC DNA]</scope>
    <source>
        <strain evidence="3 4">DSM 16695</strain>
    </source>
</reference>
<accession>A0A7C9MJU3</accession>
<dbReference type="SUPFAM" id="SSF46565">
    <property type="entry name" value="Chaperone J-domain"/>
    <property type="match status" value="1"/>
</dbReference>
<proteinExistence type="predicted"/>
<dbReference type="CDD" id="cd06257">
    <property type="entry name" value="DnaJ"/>
    <property type="match status" value="1"/>
</dbReference>
<keyword evidence="4" id="KW-1185">Reference proteome</keyword>
<dbReference type="InterPro" id="IPR001623">
    <property type="entry name" value="DnaJ_domain"/>
</dbReference>
<dbReference type="InterPro" id="IPR036869">
    <property type="entry name" value="J_dom_sf"/>
</dbReference>
<name>A0A7C9MJU3_9BACT</name>
<protein>
    <submittedName>
        <fullName evidence="3">DnaJ domain-containing protein</fullName>
    </submittedName>
</protein>
<feature type="compositionally biased region" description="Polar residues" evidence="1">
    <location>
        <begin position="238"/>
        <end position="259"/>
    </location>
</feature>
<evidence type="ECO:0000313" key="4">
    <source>
        <dbReference type="Proteomes" id="UP000482487"/>
    </source>
</evidence>
<dbReference type="RefSeq" id="WP_160961227.1">
    <property type="nucleotide sequence ID" value="NZ_WVUD01000019.1"/>
</dbReference>
<evidence type="ECO:0000256" key="1">
    <source>
        <dbReference type="SAM" id="MobiDB-lite"/>
    </source>
</evidence>
<organism evidence="3 4">
    <name type="scientific">Solidesulfovibrio aerotolerans</name>
    <dbReference type="NCBI Taxonomy" id="295255"/>
    <lineage>
        <taxon>Bacteria</taxon>
        <taxon>Pseudomonadati</taxon>
        <taxon>Thermodesulfobacteriota</taxon>
        <taxon>Desulfovibrionia</taxon>
        <taxon>Desulfovibrionales</taxon>
        <taxon>Desulfovibrionaceae</taxon>
        <taxon>Solidesulfovibrio</taxon>
    </lineage>
</organism>
<evidence type="ECO:0000313" key="3">
    <source>
        <dbReference type="EMBL" id="MYL83749.1"/>
    </source>
</evidence>
<feature type="domain" description="J" evidence="2">
    <location>
        <begin position="309"/>
        <end position="371"/>
    </location>
</feature>
<gene>
    <name evidence="3" type="ORF">GTA51_11485</name>
</gene>
<feature type="compositionally biased region" description="Low complexity" evidence="1">
    <location>
        <begin position="193"/>
        <end position="236"/>
    </location>
</feature>
<dbReference type="Pfam" id="PF00226">
    <property type="entry name" value="DnaJ"/>
    <property type="match status" value="1"/>
</dbReference>
<dbReference type="AlphaFoldDB" id="A0A7C9MJU3"/>
<feature type="region of interest" description="Disordered" evidence="1">
    <location>
        <begin position="54"/>
        <end position="299"/>
    </location>
</feature>
<comment type="caution">
    <text evidence="3">The sequence shown here is derived from an EMBL/GenBank/DDBJ whole genome shotgun (WGS) entry which is preliminary data.</text>
</comment>
<dbReference type="PROSITE" id="PS50076">
    <property type="entry name" value="DNAJ_2"/>
    <property type="match status" value="1"/>
</dbReference>
<dbReference type="OrthoDB" id="5244113at2"/>
<dbReference type="Proteomes" id="UP000482487">
    <property type="component" value="Unassembled WGS sequence"/>
</dbReference>
<evidence type="ECO:0000259" key="2">
    <source>
        <dbReference type="PROSITE" id="PS50076"/>
    </source>
</evidence>
<dbReference type="Gene3D" id="1.10.287.110">
    <property type="entry name" value="DnaJ domain"/>
    <property type="match status" value="1"/>
</dbReference>
<feature type="compositionally biased region" description="Low complexity" evidence="1">
    <location>
        <begin position="260"/>
        <end position="272"/>
    </location>
</feature>
<feature type="compositionally biased region" description="Polar residues" evidence="1">
    <location>
        <begin position="95"/>
        <end position="110"/>
    </location>
</feature>
<feature type="compositionally biased region" description="Low complexity" evidence="1">
    <location>
        <begin position="125"/>
        <end position="149"/>
    </location>
</feature>